<evidence type="ECO:0000256" key="7">
    <source>
        <dbReference type="ARBA" id="ARBA00022741"/>
    </source>
</evidence>
<feature type="region of interest" description="Disordered" evidence="14">
    <location>
        <begin position="292"/>
        <end position="323"/>
    </location>
</feature>
<keyword evidence="18" id="KW-1185">Reference proteome</keyword>
<dbReference type="EC" id="7.4.2.9" evidence="11"/>
<comment type="caution">
    <text evidence="17">The sequence shown here is derived from an EMBL/GenBank/DDBJ whole genome shotgun (WGS) entry which is preliminary data.</text>
</comment>
<comment type="similarity">
    <text evidence="13">Belongs to the binding-protein-dependent transport system permease family.</text>
</comment>
<dbReference type="InterPro" id="IPR003439">
    <property type="entry name" value="ABC_transporter-like_ATP-bd"/>
</dbReference>
<keyword evidence="5" id="KW-1003">Cell membrane</keyword>
<accession>A0ABS1CEU6</accession>
<dbReference type="PROSITE" id="PS50893">
    <property type="entry name" value="ABC_TRANSPORTER_2"/>
    <property type="match status" value="1"/>
</dbReference>
<organism evidence="17 18">
    <name type="scientific">Thiohalocapsa halophila</name>
    <dbReference type="NCBI Taxonomy" id="69359"/>
    <lineage>
        <taxon>Bacteria</taxon>
        <taxon>Pseudomonadati</taxon>
        <taxon>Pseudomonadota</taxon>
        <taxon>Gammaproteobacteria</taxon>
        <taxon>Chromatiales</taxon>
        <taxon>Chromatiaceae</taxon>
        <taxon>Thiohalocapsa</taxon>
    </lineage>
</organism>
<evidence type="ECO:0000256" key="4">
    <source>
        <dbReference type="ARBA" id="ARBA00022448"/>
    </source>
</evidence>
<dbReference type="Pfam" id="PF12911">
    <property type="entry name" value="OppC_N"/>
    <property type="match status" value="1"/>
</dbReference>
<evidence type="ECO:0000256" key="11">
    <source>
        <dbReference type="ARBA" id="ARBA00038852"/>
    </source>
</evidence>
<evidence type="ECO:0000256" key="1">
    <source>
        <dbReference type="ARBA" id="ARBA00004417"/>
    </source>
</evidence>
<evidence type="ECO:0000256" key="3">
    <source>
        <dbReference type="ARBA" id="ARBA00005417"/>
    </source>
</evidence>
<keyword evidence="8" id="KW-0067">ATP-binding</keyword>
<dbReference type="InterPro" id="IPR025966">
    <property type="entry name" value="OppC_N"/>
</dbReference>
<sequence length="640" mass="66359">MSTDGSSAAGGSGRLAGPLGRLRRHPGALAGLGLLALVLVPAVAAPVLALPDPALTAPAQRMLPPLSAGHVLGTDHLGRDLLSRLVWGARASIAVGALATLIAALAGAVLGLAAAWLGRLVDGLVMRGVDVLMAFPYLLLALAIVAALGPGLANAMLAIAVANVPFFARAVRGAALDIRHQDYIAAARLAGHGEPAILAREVLPNLAPTLLLLMTTTLGWMVLETAGLSFLGLGAQPPAADLGSMLGEGREFLTTYPRVAVLPGLVILVLVVGINLVGDGLRDLLDPRWSPAGSSAQRQGAKADARRVAVGGDAGDAEQPDGLPLLSVRGLDVDVTGPAGPLSAVAGVDVDLRRGERVALVGESGCGKTLTALALLRLLPAGTAQRGSVRHDGTELMALDDTALRHLRGRRLAYVPQEPLTALDPLFRVGFQIGETRRAHGTESAYATAALVRMVGLSAVPDLLRRFPHELSGGQRQRVAIALALAHGPDLLIADEATTALDVTVQREILALLRRLCDEQGRALLFVSHDLALVAALCERVLVMYAGRIVEDAAASDLLRQPAHPYTAALLGATPELGQPQKTLSVLAGEPPAPGARVSGCRFAPRCPRVQPVCRSAEPELVRTGDGRRVRCRFPLEDGA</sequence>
<evidence type="ECO:0000256" key="2">
    <source>
        <dbReference type="ARBA" id="ARBA00004651"/>
    </source>
</evidence>
<evidence type="ECO:0000256" key="14">
    <source>
        <dbReference type="SAM" id="MobiDB-lite"/>
    </source>
</evidence>
<dbReference type="PROSITE" id="PS50928">
    <property type="entry name" value="ABC_TM1"/>
    <property type="match status" value="1"/>
</dbReference>
<evidence type="ECO:0000259" key="15">
    <source>
        <dbReference type="PROSITE" id="PS50893"/>
    </source>
</evidence>
<gene>
    <name evidence="17" type="ORF">CKO31_04650</name>
</gene>
<evidence type="ECO:0000256" key="9">
    <source>
        <dbReference type="ARBA" id="ARBA00022989"/>
    </source>
</evidence>
<dbReference type="Gene3D" id="3.40.50.300">
    <property type="entry name" value="P-loop containing nucleotide triphosphate hydrolases"/>
    <property type="match status" value="1"/>
</dbReference>
<dbReference type="InterPro" id="IPR050388">
    <property type="entry name" value="ABC_Ni/Peptide_Import"/>
</dbReference>
<dbReference type="Pfam" id="PF00528">
    <property type="entry name" value="BPD_transp_1"/>
    <property type="match status" value="1"/>
</dbReference>
<proteinExistence type="inferred from homology"/>
<dbReference type="SUPFAM" id="SSF161098">
    <property type="entry name" value="MetI-like"/>
    <property type="match status" value="1"/>
</dbReference>
<comment type="similarity">
    <text evidence="3">Belongs to the ABC transporter superfamily.</text>
</comment>
<keyword evidence="4 13" id="KW-0813">Transport</keyword>
<keyword evidence="9 13" id="KW-1133">Transmembrane helix</keyword>
<keyword evidence="6 13" id="KW-0812">Transmembrane</keyword>
<evidence type="ECO:0000256" key="5">
    <source>
        <dbReference type="ARBA" id="ARBA00022475"/>
    </source>
</evidence>
<dbReference type="InterPro" id="IPR003593">
    <property type="entry name" value="AAA+_ATPase"/>
</dbReference>
<evidence type="ECO:0000256" key="8">
    <source>
        <dbReference type="ARBA" id="ARBA00022840"/>
    </source>
</evidence>
<evidence type="ECO:0000256" key="6">
    <source>
        <dbReference type="ARBA" id="ARBA00022692"/>
    </source>
</evidence>
<dbReference type="InterPro" id="IPR035906">
    <property type="entry name" value="MetI-like_sf"/>
</dbReference>
<evidence type="ECO:0000313" key="18">
    <source>
        <dbReference type="Proteomes" id="UP000748752"/>
    </source>
</evidence>
<protein>
    <recommendedName>
        <fullName evidence="11">ABC-type dipeptide transporter</fullName>
        <ecNumber evidence="11">7.4.2.9</ecNumber>
    </recommendedName>
</protein>
<dbReference type="Proteomes" id="UP000748752">
    <property type="component" value="Unassembled WGS sequence"/>
</dbReference>
<feature type="domain" description="ABC transmembrane type-1" evidence="16">
    <location>
        <begin position="89"/>
        <end position="278"/>
    </location>
</feature>
<dbReference type="InterPro" id="IPR013563">
    <property type="entry name" value="Oligopep_ABC_C"/>
</dbReference>
<dbReference type="SMART" id="SM00382">
    <property type="entry name" value="AAA"/>
    <property type="match status" value="1"/>
</dbReference>
<dbReference type="InterPro" id="IPR000515">
    <property type="entry name" value="MetI-like"/>
</dbReference>
<dbReference type="Gene3D" id="1.10.3720.10">
    <property type="entry name" value="MetI-like"/>
    <property type="match status" value="1"/>
</dbReference>
<dbReference type="PANTHER" id="PTHR43297:SF2">
    <property type="entry name" value="DIPEPTIDE TRANSPORT ATP-BINDING PROTEIN DPPD"/>
    <property type="match status" value="1"/>
</dbReference>
<feature type="domain" description="ABC transporter" evidence="15">
    <location>
        <begin position="328"/>
        <end position="571"/>
    </location>
</feature>
<comment type="catalytic activity">
    <reaction evidence="12">
        <text>a dipeptide(out) + ATP + H2O = a dipeptide(in) + ADP + phosphate + H(+)</text>
        <dbReference type="Rhea" id="RHEA:23120"/>
        <dbReference type="ChEBI" id="CHEBI:15377"/>
        <dbReference type="ChEBI" id="CHEBI:15378"/>
        <dbReference type="ChEBI" id="CHEBI:30616"/>
        <dbReference type="ChEBI" id="CHEBI:43474"/>
        <dbReference type="ChEBI" id="CHEBI:90799"/>
        <dbReference type="ChEBI" id="CHEBI:456216"/>
        <dbReference type="EC" id="7.4.2.9"/>
    </reaction>
</comment>
<evidence type="ECO:0000256" key="10">
    <source>
        <dbReference type="ARBA" id="ARBA00023136"/>
    </source>
</evidence>
<dbReference type="InterPro" id="IPR017871">
    <property type="entry name" value="ABC_transporter-like_CS"/>
</dbReference>
<dbReference type="PROSITE" id="PS00211">
    <property type="entry name" value="ABC_TRANSPORTER_1"/>
    <property type="match status" value="1"/>
</dbReference>
<evidence type="ECO:0000259" key="16">
    <source>
        <dbReference type="PROSITE" id="PS50928"/>
    </source>
</evidence>
<feature type="transmembrane region" description="Helical" evidence="13">
    <location>
        <begin position="129"/>
        <end position="149"/>
    </location>
</feature>
<dbReference type="CDD" id="cd06261">
    <property type="entry name" value="TM_PBP2"/>
    <property type="match status" value="1"/>
</dbReference>
<feature type="transmembrane region" description="Helical" evidence="13">
    <location>
        <begin position="28"/>
        <end position="49"/>
    </location>
</feature>
<dbReference type="PANTHER" id="PTHR43297">
    <property type="entry name" value="OLIGOPEPTIDE TRANSPORT ATP-BINDING PROTEIN APPD"/>
    <property type="match status" value="1"/>
</dbReference>
<dbReference type="Pfam" id="PF08352">
    <property type="entry name" value="oligo_HPY"/>
    <property type="match status" value="1"/>
</dbReference>
<reference evidence="17 18" key="1">
    <citation type="journal article" date="2020" name="Microorganisms">
        <title>Osmotic Adaptation and Compatible Solute Biosynthesis of Phototrophic Bacteria as Revealed from Genome Analyses.</title>
        <authorList>
            <person name="Imhoff J.F."/>
            <person name="Rahn T."/>
            <person name="Kunzel S."/>
            <person name="Keller A."/>
            <person name="Neulinger S.C."/>
        </authorList>
    </citation>
    <scope>NUCLEOTIDE SEQUENCE [LARGE SCALE GENOMIC DNA]</scope>
    <source>
        <strain evidence="17 18">DSM 6210</strain>
    </source>
</reference>
<feature type="transmembrane region" description="Helical" evidence="13">
    <location>
        <begin position="255"/>
        <end position="278"/>
    </location>
</feature>
<dbReference type="InterPro" id="IPR027417">
    <property type="entry name" value="P-loop_NTPase"/>
</dbReference>
<evidence type="ECO:0000256" key="12">
    <source>
        <dbReference type="ARBA" id="ARBA00047356"/>
    </source>
</evidence>
<feature type="transmembrane region" description="Helical" evidence="13">
    <location>
        <begin position="91"/>
        <end position="117"/>
    </location>
</feature>
<comment type="subcellular location">
    <subcellularLocation>
        <location evidence="1">Cell inner membrane</location>
        <topology evidence="1">Peripheral membrane protein</topology>
    </subcellularLocation>
    <subcellularLocation>
        <location evidence="2 13">Cell membrane</location>
        <topology evidence="2 13">Multi-pass membrane protein</topology>
    </subcellularLocation>
</comment>
<dbReference type="RefSeq" id="WP_200234471.1">
    <property type="nucleotide sequence ID" value="NZ_NRRV01000007.1"/>
</dbReference>
<keyword evidence="7" id="KW-0547">Nucleotide-binding</keyword>
<dbReference type="EMBL" id="NRRV01000007">
    <property type="protein sequence ID" value="MBK1630039.1"/>
    <property type="molecule type" value="Genomic_DNA"/>
</dbReference>
<dbReference type="SUPFAM" id="SSF52540">
    <property type="entry name" value="P-loop containing nucleoside triphosphate hydrolases"/>
    <property type="match status" value="1"/>
</dbReference>
<dbReference type="Pfam" id="PF00005">
    <property type="entry name" value="ABC_tran"/>
    <property type="match status" value="1"/>
</dbReference>
<evidence type="ECO:0000313" key="17">
    <source>
        <dbReference type="EMBL" id="MBK1630039.1"/>
    </source>
</evidence>
<keyword evidence="10 13" id="KW-0472">Membrane</keyword>
<dbReference type="NCBIfam" id="TIGR01727">
    <property type="entry name" value="oligo_HPY"/>
    <property type="match status" value="1"/>
</dbReference>
<name>A0ABS1CEU6_9GAMM</name>
<dbReference type="CDD" id="cd03257">
    <property type="entry name" value="ABC_NikE_OppD_transporters"/>
    <property type="match status" value="1"/>
</dbReference>
<evidence type="ECO:0000256" key="13">
    <source>
        <dbReference type="RuleBase" id="RU363032"/>
    </source>
</evidence>